<keyword evidence="2" id="KW-1185">Reference proteome</keyword>
<dbReference type="AlphaFoldDB" id="A0A0G4JQ34"/>
<dbReference type="Proteomes" id="UP000044377">
    <property type="component" value="Unassembled WGS sequence"/>
</dbReference>
<accession>A0A0G4JQ34</accession>
<proteinExistence type="predicted"/>
<name>A0A0G4JQ34_9GAMM</name>
<dbReference type="EMBL" id="CGIG01000001">
    <property type="protein sequence ID" value="CPR13841.1"/>
    <property type="molecule type" value="Genomic_DNA"/>
</dbReference>
<sequence>MAIEGTGETIFEDPRRSRQCGAIFQMSVKFPSLTATFVKARCGVGADVKSLR</sequence>
<gene>
    <name evidence="1" type="ORF">BN1221_00245</name>
</gene>
<dbReference type="STRING" id="1109412.BN1221_00245"/>
<evidence type="ECO:0000313" key="2">
    <source>
        <dbReference type="Proteomes" id="UP000044377"/>
    </source>
</evidence>
<protein>
    <submittedName>
        <fullName evidence="1">Uncharacterized protein</fullName>
    </submittedName>
</protein>
<reference evidence="2" key="1">
    <citation type="submission" date="2015-01" db="EMBL/GenBank/DDBJ databases">
        <authorList>
            <person name="Paterson Steve"/>
        </authorList>
    </citation>
    <scope>NUCLEOTIDE SEQUENCE [LARGE SCALE GENOMIC DNA]</scope>
    <source>
        <strain evidence="2">OBR1</strain>
    </source>
</reference>
<evidence type="ECO:0000313" key="1">
    <source>
        <dbReference type="EMBL" id="CPR13841.1"/>
    </source>
</evidence>
<organism evidence="1 2">
    <name type="scientific">Brenneria goodwinii</name>
    <dbReference type="NCBI Taxonomy" id="1109412"/>
    <lineage>
        <taxon>Bacteria</taxon>
        <taxon>Pseudomonadati</taxon>
        <taxon>Pseudomonadota</taxon>
        <taxon>Gammaproteobacteria</taxon>
        <taxon>Enterobacterales</taxon>
        <taxon>Pectobacteriaceae</taxon>
        <taxon>Brenneria</taxon>
    </lineage>
</organism>